<sequence>MKLFCCNQDAHDIAHNSVQHDRTKHVEADRFFIKEKLEDKIVEVLVIRIAIQNLFHLLIDPAVSPGISVPNCFVTHSCWTGTPTVIRIGSMIAIVGVVLVLTLEKA</sequence>
<dbReference type="Proteomes" id="UP001054821">
    <property type="component" value="Chromosome 8"/>
</dbReference>
<proteinExistence type="predicted"/>
<keyword evidence="1" id="KW-1133">Transmembrane helix</keyword>
<evidence type="ECO:0008006" key="4">
    <source>
        <dbReference type="Google" id="ProtNLM"/>
    </source>
</evidence>
<reference evidence="2 3" key="1">
    <citation type="journal article" date="2022" name="G3 (Bethesda)">
        <title>Whole-genome sequence and methylome profiling of the almond [Prunus dulcis (Mill.) D.A. Webb] cultivar 'Nonpareil'.</title>
        <authorList>
            <person name="D'Amico-Willman K.M."/>
            <person name="Ouma W.Z."/>
            <person name="Meulia T."/>
            <person name="Sideli G.M."/>
            <person name="Gradziel T.M."/>
            <person name="Fresnedo-Ramirez J."/>
        </authorList>
    </citation>
    <scope>NUCLEOTIDE SEQUENCE [LARGE SCALE GENOMIC DNA]</scope>
    <source>
        <strain evidence="2">Clone GOH B32 T37-40</strain>
    </source>
</reference>
<comment type="caution">
    <text evidence="2">The sequence shown here is derived from an EMBL/GenBank/DDBJ whole genome shotgun (WGS) entry which is preliminary data.</text>
</comment>
<evidence type="ECO:0000256" key="1">
    <source>
        <dbReference type="SAM" id="Phobius"/>
    </source>
</evidence>
<feature type="transmembrane region" description="Helical" evidence="1">
    <location>
        <begin position="84"/>
        <end position="103"/>
    </location>
</feature>
<name>A0AAD4YLL2_PRUDU</name>
<evidence type="ECO:0000313" key="3">
    <source>
        <dbReference type="Proteomes" id="UP001054821"/>
    </source>
</evidence>
<protein>
    <recommendedName>
        <fullName evidence="4">Copia protein</fullName>
    </recommendedName>
</protein>
<dbReference type="AlphaFoldDB" id="A0AAD4YLL2"/>
<keyword evidence="1" id="KW-0472">Membrane</keyword>
<accession>A0AAD4YLL2</accession>
<keyword evidence="1" id="KW-0812">Transmembrane</keyword>
<gene>
    <name evidence="2" type="ORF">L3X38_042037</name>
</gene>
<evidence type="ECO:0000313" key="2">
    <source>
        <dbReference type="EMBL" id="KAI5312863.1"/>
    </source>
</evidence>
<dbReference type="EMBL" id="JAJFAZ020000008">
    <property type="protein sequence ID" value="KAI5312863.1"/>
    <property type="molecule type" value="Genomic_DNA"/>
</dbReference>
<keyword evidence="3" id="KW-1185">Reference proteome</keyword>
<organism evidence="2 3">
    <name type="scientific">Prunus dulcis</name>
    <name type="common">Almond</name>
    <name type="synonym">Amygdalus dulcis</name>
    <dbReference type="NCBI Taxonomy" id="3755"/>
    <lineage>
        <taxon>Eukaryota</taxon>
        <taxon>Viridiplantae</taxon>
        <taxon>Streptophyta</taxon>
        <taxon>Embryophyta</taxon>
        <taxon>Tracheophyta</taxon>
        <taxon>Spermatophyta</taxon>
        <taxon>Magnoliopsida</taxon>
        <taxon>eudicotyledons</taxon>
        <taxon>Gunneridae</taxon>
        <taxon>Pentapetalae</taxon>
        <taxon>rosids</taxon>
        <taxon>fabids</taxon>
        <taxon>Rosales</taxon>
        <taxon>Rosaceae</taxon>
        <taxon>Amygdaloideae</taxon>
        <taxon>Amygdaleae</taxon>
        <taxon>Prunus</taxon>
    </lineage>
</organism>